<sequence length="229" mass="25525">MAFDFSKMHVDLSAVPTTIDMGHAWLGALVLILLVMYLTKKGKPVEVEKIIEKEIEVEKIVEVEKPVEKIVEKIIEKPVEKIVEVEKVVEKIVEVEVEPKLKTSTPDAALQLLSLLQQEARFIDFMQEDLKGYADADIGAAARVIHEGGHKVLNEYFSFAPVRTEEEETRITLPQGFNASEVRLTGNVVGEAPFNGTLIHRGWKVTEVKLPKLAEGHDAHIIAAAEVEL</sequence>
<accession>A0A2T3QB04</accession>
<protein>
    <submittedName>
        <fullName evidence="1">DUF2760 domain-containing protein</fullName>
    </submittedName>
</protein>
<dbReference type="Proteomes" id="UP000241440">
    <property type="component" value="Unassembled WGS sequence"/>
</dbReference>
<name>A0A2T3QB04_PHOAN</name>
<dbReference type="Pfam" id="PF10816">
    <property type="entry name" value="DUF2760"/>
    <property type="match status" value="1"/>
</dbReference>
<dbReference type="EMBL" id="PYOY01000001">
    <property type="protein sequence ID" value="PSX09821.1"/>
    <property type="molecule type" value="Genomic_DNA"/>
</dbReference>
<evidence type="ECO:0000313" key="1">
    <source>
        <dbReference type="EMBL" id="PSX09821.1"/>
    </source>
</evidence>
<gene>
    <name evidence="1" type="ORF">C0W41_03240</name>
</gene>
<evidence type="ECO:0000313" key="2">
    <source>
        <dbReference type="Proteomes" id="UP000241440"/>
    </source>
</evidence>
<reference evidence="1 2" key="1">
    <citation type="submission" date="2018-01" db="EMBL/GenBank/DDBJ databases">
        <title>Whole genome sequencing of Histamine producing bacteria.</title>
        <authorList>
            <person name="Butler K."/>
        </authorList>
    </citation>
    <scope>NUCLEOTIDE SEQUENCE [LARGE SCALE GENOMIC DNA]</scope>
    <source>
        <strain evidence="1 2">A2-1</strain>
    </source>
</reference>
<dbReference type="AlphaFoldDB" id="A0A2T3QB04"/>
<dbReference type="OrthoDB" id="21395at2"/>
<proteinExistence type="predicted"/>
<organism evidence="1 2">
    <name type="scientific">Photobacterium angustum</name>
    <dbReference type="NCBI Taxonomy" id="661"/>
    <lineage>
        <taxon>Bacteria</taxon>
        <taxon>Pseudomonadati</taxon>
        <taxon>Pseudomonadota</taxon>
        <taxon>Gammaproteobacteria</taxon>
        <taxon>Vibrionales</taxon>
        <taxon>Vibrionaceae</taxon>
        <taxon>Photobacterium</taxon>
    </lineage>
</organism>
<comment type="caution">
    <text evidence="1">The sequence shown here is derived from an EMBL/GenBank/DDBJ whole genome shotgun (WGS) entry which is preliminary data.</text>
</comment>
<dbReference type="InterPro" id="IPR021212">
    <property type="entry name" value="DUF2760"/>
</dbReference>